<dbReference type="RefSeq" id="XP_041191121.1">
    <property type="nucleotide sequence ID" value="XM_041340470.1"/>
</dbReference>
<dbReference type="GeneID" id="64634486"/>
<organism evidence="1 2">
    <name type="scientific">Suillus subaureus</name>
    <dbReference type="NCBI Taxonomy" id="48587"/>
    <lineage>
        <taxon>Eukaryota</taxon>
        <taxon>Fungi</taxon>
        <taxon>Dikarya</taxon>
        <taxon>Basidiomycota</taxon>
        <taxon>Agaricomycotina</taxon>
        <taxon>Agaricomycetes</taxon>
        <taxon>Agaricomycetidae</taxon>
        <taxon>Boletales</taxon>
        <taxon>Suillineae</taxon>
        <taxon>Suillaceae</taxon>
        <taxon>Suillus</taxon>
    </lineage>
</organism>
<protein>
    <submittedName>
        <fullName evidence="1">Uncharacterized protein</fullName>
    </submittedName>
</protein>
<name>A0A9P7JBE8_9AGAM</name>
<evidence type="ECO:0000313" key="2">
    <source>
        <dbReference type="Proteomes" id="UP000807769"/>
    </source>
</evidence>
<dbReference type="Proteomes" id="UP000807769">
    <property type="component" value="Unassembled WGS sequence"/>
</dbReference>
<proteinExistence type="predicted"/>
<sequence>MSAPPRFLSSVHAEYCDDDPVKELNGTKDDVPVAQIMQLTGRAGNYNDYAPVVTCMDTTIRNQVIPVGTLFVQRDQILLLASQIEFQTTTITNNCIVWLRELLVAMVDEELITQAKFGETVEVNPLPGATIGVHSAHPSCS</sequence>
<dbReference type="EMBL" id="JABBWG010000024">
    <property type="protein sequence ID" value="KAG1813247.1"/>
    <property type="molecule type" value="Genomic_DNA"/>
</dbReference>
<reference evidence="1" key="1">
    <citation type="journal article" date="2020" name="New Phytol.">
        <title>Comparative genomics reveals dynamic genome evolution in host specialist ectomycorrhizal fungi.</title>
        <authorList>
            <person name="Lofgren L.A."/>
            <person name="Nguyen N.H."/>
            <person name="Vilgalys R."/>
            <person name="Ruytinx J."/>
            <person name="Liao H.L."/>
            <person name="Branco S."/>
            <person name="Kuo A."/>
            <person name="LaButti K."/>
            <person name="Lipzen A."/>
            <person name="Andreopoulos W."/>
            <person name="Pangilinan J."/>
            <person name="Riley R."/>
            <person name="Hundley H."/>
            <person name="Na H."/>
            <person name="Barry K."/>
            <person name="Grigoriev I.V."/>
            <person name="Stajich J.E."/>
            <person name="Kennedy P.G."/>
        </authorList>
    </citation>
    <scope>NUCLEOTIDE SEQUENCE</scope>
    <source>
        <strain evidence="1">MN1</strain>
    </source>
</reference>
<gene>
    <name evidence="1" type="ORF">BJ212DRAFT_1482711</name>
</gene>
<evidence type="ECO:0000313" key="1">
    <source>
        <dbReference type="EMBL" id="KAG1813247.1"/>
    </source>
</evidence>
<keyword evidence="2" id="KW-1185">Reference proteome</keyword>
<dbReference type="AlphaFoldDB" id="A0A9P7JBE8"/>
<dbReference type="OrthoDB" id="2683102at2759"/>
<accession>A0A9P7JBE8</accession>
<comment type="caution">
    <text evidence="1">The sequence shown here is derived from an EMBL/GenBank/DDBJ whole genome shotgun (WGS) entry which is preliminary data.</text>
</comment>